<comment type="caution">
    <text evidence="5">The sequence shown here is derived from an EMBL/GenBank/DDBJ whole genome shotgun (WGS) entry which is preliminary data.</text>
</comment>
<dbReference type="EMBL" id="QXFI01000027">
    <property type="protein sequence ID" value="RIV43685.1"/>
    <property type="molecule type" value="Genomic_DNA"/>
</dbReference>
<feature type="compositionally biased region" description="Polar residues" evidence="1">
    <location>
        <begin position="74"/>
        <end position="95"/>
    </location>
</feature>
<dbReference type="EMBL" id="QXFI01000021">
    <property type="protein sequence ID" value="RIV44961.1"/>
    <property type="molecule type" value="Genomic_DNA"/>
</dbReference>
<dbReference type="EMBL" id="QXFI01000028">
    <property type="protein sequence ID" value="RIV43652.1"/>
    <property type="molecule type" value="Genomic_DNA"/>
</dbReference>
<feature type="region of interest" description="Disordered" evidence="1">
    <location>
        <begin position="48"/>
        <end position="100"/>
    </location>
</feature>
<evidence type="ECO:0000313" key="3">
    <source>
        <dbReference type="EMBL" id="RIV43652.1"/>
    </source>
</evidence>
<evidence type="ECO:0000313" key="4">
    <source>
        <dbReference type="EMBL" id="RIV43685.1"/>
    </source>
</evidence>
<dbReference type="AlphaFoldDB" id="A0A3A1NHR5"/>
<sequence>MKMKDIKTKSILLVAVFGLLAPISVQGQFLKKLKKNVEDKIVNKASEKTDELLNGEGEKTSAPEKEKPSPKTGPASTNKTSPNSIPIGNQTQNKSPEIKDDNIITYKAPNKDFMDVVIQSHKGLPRYGDVYYHRGVTAPTHSKAYRALLELKFMEDLFKDMDRSKLTSYNYADNDLKAKNSNKAQHHLLMLAKDVFSDENMQEYFCDPEAKAPCNFTNAVGERTIVPSWGGTRNNEFAQNRSYSKFIKNHFETLRDWSETFYENGSQVAYFVARGAVAEKYDFKDKGYWIGNIFSIGGDFILHNSNFLAYSENEKTLKNTSKKVFLSVDPTAAKEFNLQSRSPVFVVFKVKVTPRITNPTHVDWEFELESTTMEFYKDAPLTKKMGEVDMKTVKFKD</sequence>
<name>A0A3A1NHR5_9FLAO</name>
<dbReference type="Proteomes" id="UP000266691">
    <property type="component" value="Unassembled WGS sequence"/>
</dbReference>
<protein>
    <submittedName>
        <fullName evidence="5">Uncharacterized protein</fullName>
    </submittedName>
</protein>
<organism evidence="5 6">
    <name type="scientific">Flagellimonas pelagia</name>
    <dbReference type="NCBI Taxonomy" id="2306998"/>
    <lineage>
        <taxon>Bacteria</taxon>
        <taxon>Pseudomonadati</taxon>
        <taxon>Bacteroidota</taxon>
        <taxon>Flavobacteriia</taxon>
        <taxon>Flavobacteriales</taxon>
        <taxon>Flavobacteriaceae</taxon>
        <taxon>Flagellimonas</taxon>
    </lineage>
</organism>
<evidence type="ECO:0000256" key="1">
    <source>
        <dbReference type="SAM" id="MobiDB-lite"/>
    </source>
</evidence>
<gene>
    <name evidence="5" type="ORF">D2V05_08355</name>
    <name evidence="4" type="ORF">D2V05_12550</name>
    <name evidence="3" type="ORF">D2V05_12590</name>
    <name evidence="2" type="ORF">D2V05_12650</name>
</gene>
<proteinExistence type="predicted"/>
<reference evidence="5 6" key="1">
    <citation type="submission" date="2018-08" db="EMBL/GenBank/DDBJ databases">
        <title>Proposal of Muricauda 72 sp.nov. and Muricauda NH166 sp.nov., isolated from seawater.</title>
        <authorList>
            <person name="Cheng H."/>
            <person name="Wu Y.-H."/>
            <person name="Guo L.-L."/>
            <person name="Xu X.-W."/>
        </authorList>
    </citation>
    <scope>NUCLEOTIDE SEQUENCE [LARGE SCALE GENOMIC DNA]</scope>
    <source>
        <strain evidence="5 6">72</strain>
    </source>
</reference>
<evidence type="ECO:0000313" key="6">
    <source>
        <dbReference type="Proteomes" id="UP000266691"/>
    </source>
</evidence>
<evidence type="ECO:0000313" key="5">
    <source>
        <dbReference type="EMBL" id="RIV44961.1"/>
    </source>
</evidence>
<dbReference type="EMBL" id="QXFI01000029">
    <property type="protein sequence ID" value="RIV43558.1"/>
    <property type="molecule type" value="Genomic_DNA"/>
</dbReference>
<feature type="compositionally biased region" description="Basic and acidic residues" evidence="1">
    <location>
        <begin position="48"/>
        <end position="69"/>
    </location>
</feature>
<evidence type="ECO:0000313" key="2">
    <source>
        <dbReference type="EMBL" id="RIV43558.1"/>
    </source>
</evidence>
<accession>A0A3A1NHR5</accession>